<dbReference type="Proteomes" id="UP000509510">
    <property type="component" value="Chromosome I"/>
</dbReference>
<proteinExistence type="predicted"/>
<keyword evidence="3" id="KW-1185">Reference proteome</keyword>
<gene>
    <name evidence="2" type="ORF">TRUGW13939_02340</name>
</gene>
<feature type="region of interest" description="Disordered" evidence="1">
    <location>
        <begin position="1"/>
        <end position="70"/>
    </location>
</feature>
<dbReference type="EMBL" id="CP055898">
    <property type="protein sequence ID" value="QKX55248.1"/>
    <property type="molecule type" value="Genomic_DNA"/>
</dbReference>
<sequence>MDDDSFPEWLRPPDTRARRSPRDPLLTPPDSPRKRVRKLRDSEDTDGEMTIESYSYRTNPYRSSTIPNPPPYPVNITEVSDENFQPHYTRIEEILYQHGFPNIHNLVEGDIVNYSKGRFQVAKMSKPNYPGGETPRNVFLILFFDGGLPK</sequence>
<evidence type="ECO:0000313" key="2">
    <source>
        <dbReference type="EMBL" id="QKX55248.1"/>
    </source>
</evidence>
<reference evidence="3" key="1">
    <citation type="submission" date="2020-06" db="EMBL/GenBank/DDBJ databases">
        <title>A chromosome-scale genome assembly of Talaromyces rugulosus W13939.</title>
        <authorList>
            <person name="Wang B."/>
            <person name="Guo L."/>
            <person name="Ye K."/>
            <person name="Wang L."/>
        </authorList>
    </citation>
    <scope>NUCLEOTIDE SEQUENCE [LARGE SCALE GENOMIC DNA]</scope>
    <source>
        <strain evidence="3">W13939</strain>
    </source>
</reference>
<evidence type="ECO:0000313" key="3">
    <source>
        <dbReference type="Proteomes" id="UP000509510"/>
    </source>
</evidence>
<evidence type="ECO:0000256" key="1">
    <source>
        <dbReference type="SAM" id="MobiDB-lite"/>
    </source>
</evidence>
<feature type="compositionally biased region" description="Polar residues" evidence="1">
    <location>
        <begin position="52"/>
        <end position="66"/>
    </location>
</feature>
<dbReference type="GeneID" id="55989849"/>
<name>A0A7H8QMY7_TALRU</name>
<organism evidence="2 3">
    <name type="scientific">Talaromyces rugulosus</name>
    <name type="common">Penicillium rugulosum</name>
    <dbReference type="NCBI Taxonomy" id="121627"/>
    <lineage>
        <taxon>Eukaryota</taxon>
        <taxon>Fungi</taxon>
        <taxon>Dikarya</taxon>
        <taxon>Ascomycota</taxon>
        <taxon>Pezizomycotina</taxon>
        <taxon>Eurotiomycetes</taxon>
        <taxon>Eurotiomycetidae</taxon>
        <taxon>Eurotiales</taxon>
        <taxon>Trichocomaceae</taxon>
        <taxon>Talaromyces</taxon>
        <taxon>Talaromyces sect. Islandici</taxon>
    </lineage>
</organism>
<protein>
    <submittedName>
        <fullName evidence="2">Uncharacterized protein</fullName>
    </submittedName>
</protein>
<accession>A0A7H8QMY7</accession>
<dbReference type="AlphaFoldDB" id="A0A7H8QMY7"/>
<dbReference type="OrthoDB" id="5424209at2759"/>
<dbReference type="RefSeq" id="XP_035341427.1">
    <property type="nucleotide sequence ID" value="XM_035485534.1"/>
</dbReference>
<dbReference type="KEGG" id="trg:TRUGW13939_02340"/>
<feature type="compositionally biased region" description="Basic and acidic residues" evidence="1">
    <location>
        <begin position="11"/>
        <end position="22"/>
    </location>
</feature>